<dbReference type="GO" id="GO:0030091">
    <property type="term" value="P:protein repair"/>
    <property type="evidence" value="ECO:0007669"/>
    <property type="project" value="UniProtKB-UniRule"/>
</dbReference>
<gene>
    <name evidence="8" type="primary">msrQ</name>
    <name evidence="10" type="ORF">PS273GM_02315</name>
</gene>
<feature type="transmembrane region" description="Helical" evidence="8">
    <location>
        <begin position="75"/>
        <end position="97"/>
    </location>
</feature>
<keyword evidence="8" id="KW-1003">Cell membrane</keyword>
<dbReference type="GO" id="GO:0020037">
    <property type="term" value="F:heme binding"/>
    <property type="evidence" value="ECO:0007669"/>
    <property type="project" value="UniProtKB-UniRule"/>
</dbReference>
<comment type="cofactor">
    <cofactor evidence="8">
        <name>FMN</name>
        <dbReference type="ChEBI" id="CHEBI:58210"/>
    </cofactor>
    <text evidence="8">Binds 1 FMN per subunit.</text>
</comment>
<feature type="transmembrane region" description="Helical" evidence="8">
    <location>
        <begin position="109"/>
        <end position="126"/>
    </location>
</feature>
<feature type="transmembrane region" description="Helical" evidence="8">
    <location>
        <begin position="147"/>
        <end position="164"/>
    </location>
</feature>
<evidence type="ECO:0000256" key="8">
    <source>
        <dbReference type="HAMAP-Rule" id="MF_01207"/>
    </source>
</evidence>
<evidence type="ECO:0000256" key="6">
    <source>
        <dbReference type="ARBA" id="ARBA00023004"/>
    </source>
</evidence>
<comment type="cofactor">
    <cofactor evidence="8">
        <name>heme b</name>
        <dbReference type="ChEBI" id="CHEBI:60344"/>
    </cofactor>
    <text evidence="8">Binds 1 heme b (iron(II)-protoporphyrin IX) group per subunit.</text>
</comment>
<name>A0A172WKR4_STUST</name>
<dbReference type="InterPro" id="IPR022837">
    <property type="entry name" value="MsrQ-like"/>
</dbReference>
<keyword evidence="6 8" id="KW-0408">Iron</keyword>
<comment type="similarity">
    <text evidence="8">Belongs to the MsrQ family.</text>
</comment>
<dbReference type="PANTHER" id="PTHR36964">
    <property type="entry name" value="PROTEIN-METHIONINE-SULFOXIDE REDUCTASE HEME-BINDING SUBUNIT MSRQ"/>
    <property type="match status" value="1"/>
</dbReference>
<evidence type="ECO:0000313" key="11">
    <source>
        <dbReference type="Proteomes" id="UP000077787"/>
    </source>
</evidence>
<reference evidence="10 11" key="1">
    <citation type="submission" date="2016-05" db="EMBL/GenBank/DDBJ databases">
        <title>Genome sequence of Pseudomonas stutzeri 273 and identification of the exopolysaccharide biosynthesis locus.</title>
        <authorList>
            <person name="Wu S."/>
            <person name="Sun C."/>
        </authorList>
    </citation>
    <scope>NUCLEOTIDE SEQUENCE [LARGE SCALE GENOMIC DNA]</scope>
    <source>
        <strain evidence="10 11">273</strain>
    </source>
</reference>
<keyword evidence="5 8" id="KW-1133">Transmembrane helix</keyword>
<accession>A0A172WKR4</accession>
<evidence type="ECO:0000256" key="1">
    <source>
        <dbReference type="ARBA" id="ARBA00004141"/>
    </source>
</evidence>
<evidence type="ECO:0000256" key="5">
    <source>
        <dbReference type="ARBA" id="ARBA00022989"/>
    </source>
</evidence>
<feature type="transmembrane region" description="Helical" evidence="8">
    <location>
        <begin position="42"/>
        <end position="63"/>
    </location>
</feature>
<sequence>MRYPGLRLLLFCSVASVPCYWLYLAATAALGPDPGKVLVDNLGQGALVLLLASLAMTPLRTLTGWSGWIAFRRQIGLWAFGYAALHLAAYLYFLLGLEFSEFAAELVERPYIALGAIALVGLLMLAMTSTRWSMRKLGKRWKKLHRIVYPTLLVVLLHMLWVVRSDAGQWSLYATVAAVLLAARVPSFERRLVRTSAVWRGEQAANKRQNNG</sequence>
<keyword evidence="8" id="KW-0285">Flavoprotein</keyword>
<keyword evidence="8" id="KW-0249">Electron transport</keyword>
<dbReference type="GO" id="GO:0009055">
    <property type="term" value="F:electron transfer activity"/>
    <property type="evidence" value="ECO:0007669"/>
    <property type="project" value="UniProtKB-UniRule"/>
</dbReference>
<feature type="transmembrane region" description="Helical" evidence="8">
    <location>
        <begin position="7"/>
        <end position="30"/>
    </location>
</feature>
<keyword evidence="7 8" id="KW-0472">Membrane</keyword>
<dbReference type="OrthoDB" id="9788328at2"/>
<dbReference type="RefSeq" id="WP_045424921.1">
    <property type="nucleotide sequence ID" value="NZ_CP015641.1"/>
</dbReference>
<dbReference type="GO" id="GO:0010181">
    <property type="term" value="F:FMN binding"/>
    <property type="evidence" value="ECO:0007669"/>
    <property type="project" value="UniProtKB-UniRule"/>
</dbReference>
<organism evidence="10 11">
    <name type="scientific">Stutzerimonas stutzeri</name>
    <name type="common">Pseudomonas stutzeri</name>
    <dbReference type="NCBI Taxonomy" id="316"/>
    <lineage>
        <taxon>Bacteria</taxon>
        <taxon>Pseudomonadati</taxon>
        <taxon>Pseudomonadota</taxon>
        <taxon>Gammaproteobacteria</taxon>
        <taxon>Pseudomonadales</taxon>
        <taxon>Pseudomonadaceae</taxon>
        <taxon>Stutzerimonas</taxon>
    </lineage>
</organism>
<dbReference type="Proteomes" id="UP000077787">
    <property type="component" value="Chromosome"/>
</dbReference>
<dbReference type="GO" id="GO:0005886">
    <property type="term" value="C:plasma membrane"/>
    <property type="evidence" value="ECO:0007669"/>
    <property type="project" value="UniProtKB-SubCell"/>
</dbReference>
<dbReference type="InterPro" id="IPR013130">
    <property type="entry name" value="Fe3_Rdtase_TM_dom"/>
</dbReference>
<feature type="transmembrane region" description="Helical" evidence="8">
    <location>
        <begin position="170"/>
        <end position="187"/>
    </location>
</feature>
<evidence type="ECO:0000256" key="3">
    <source>
        <dbReference type="ARBA" id="ARBA00022617"/>
    </source>
</evidence>
<keyword evidence="4 8" id="KW-0812">Transmembrane</keyword>
<dbReference type="EMBL" id="CP015641">
    <property type="protein sequence ID" value="ANF24058.1"/>
    <property type="molecule type" value="Genomic_DNA"/>
</dbReference>
<comment type="function">
    <text evidence="8">Part of the MsrPQ system that repairs oxidized periplasmic proteins containing methionine sulfoxide residues (Met-O), using respiratory chain electrons. Thus protects these proteins from oxidative-stress damage caused by reactive species of oxygen and chlorine generated by the host defense mechanisms. MsrPQ is essential for the maintenance of envelope integrity under bleach stress, rescuing a wide series of structurally unrelated periplasmic proteins from methionine oxidation. MsrQ provides electrons for reduction to the reductase catalytic subunit MsrP, using the quinone pool of the respiratory chain.</text>
</comment>
<evidence type="ECO:0000256" key="2">
    <source>
        <dbReference type="ARBA" id="ARBA00022448"/>
    </source>
</evidence>
<dbReference type="GO" id="GO:0046872">
    <property type="term" value="F:metal ion binding"/>
    <property type="evidence" value="ECO:0007669"/>
    <property type="project" value="UniProtKB-KW"/>
</dbReference>
<evidence type="ECO:0000313" key="10">
    <source>
        <dbReference type="EMBL" id="ANF24058.1"/>
    </source>
</evidence>
<keyword evidence="8" id="KW-0288">FMN</keyword>
<keyword evidence="8" id="KW-0479">Metal-binding</keyword>
<evidence type="ECO:0000256" key="7">
    <source>
        <dbReference type="ARBA" id="ARBA00023136"/>
    </source>
</evidence>
<comment type="subunit">
    <text evidence="8">Heterodimer of a catalytic subunit (MsrP) and a heme-binding subunit (MsrQ).</text>
</comment>
<dbReference type="NCBIfam" id="NF003831">
    <property type="entry name" value="PRK05419.1-2"/>
    <property type="match status" value="1"/>
</dbReference>
<comment type="subcellular location">
    <subcellularLocation>
        <location evidence="8">Cell membrane</location>
        <topology evidence="8">Multi-pass membrane protein</topology>
    </subcellularLocation>
    <subcellularLocation>
        <location evidence="1">Membrane</location>
        <topology evidence="1">Multi-pass membrane protein</topology>
    </subcellularLocation>
</comment>
<protein>
    <recommendedName>
        <fullName evidence="8">Protein-methionine-sulfoxide reductase heme-binding subunit MsrQ</fullName>
    </recommendedName>
    <alternativeName>
        <fullName evidence="8">Flavocytochrome MsrQ</fullName>
    </alternativeName>
</protein>
<keyword evidence="2 8" id="KW-0813">Transport</keyword>
<feature type="domain" description="Ferric oxidoreductase" evidence="9">
    <location>
        <begin position="43"/>
        <end position="155"/>
    </location>
</feature>
<keyword evidence="3 8" id="KW-0349">Heme</keyword>
<proteinExistence type="inferred from homology"/>
<evidence type="ECO:0000259" key="9">
    <source>
        <dbReference type="Pfam" id="PF01794"/>
    </source>
</evidence>
<dbReference type="Pfam" id="PF01794">
    <property type="entry name" value="Ferric_reduct"/>
    <property type="match status" value="1"/>
</dbReference>
<dbReference type="AlphaFoldDB" id="A0A172WKR4"/>
<dbReference type="HAMAP" id="MF_01207">
    <property type="entry name" value="MsrQ"/>
    <property type="match status" value="1"/>
</dbReference>
<dbReference type="GO" id="GO:0016679">
    <property type="term" value="F:oxidoreductase activity, acting on diphenols and related substances as donors"/>
    <property type="evidence" value="ECO:0007669"/>
    <property type="project" value="TreeGrafter"/>
</dbReference>
<dbReference type="PANTHER" id="PTHR36964:SF1">
    <property type="entry name" value="PROTEIN-METHIONINE-SULFOXIDE REDUCTASE HEME-BINDING SUBUNIT MSRQ"/>
    <property type="match status" value="1"/>
</dbReference>
<evidence type="ECO:0000256" key="4">
    <source>
        <dbReference type="ARBA" id="ARBA00022692"/>
    </source>
</evidence>